<accession>A0A430ATU8</accession>
<dbReference type="Pfam" id="PF01370">
    <property type="entry name" value="Epimerase"/>
    <property type="match status" value="1"/>
</dbReference>
<feature type="domain" description="NAD-dependent epimerase/dehydratase" evidence="1">
    <location>
        <begin position="5"/>
        <end position="197"/>
    </location>
</feature>
<dbReference type="OrthoDB" id="9808602at2"/>
<dbReference type="Proteomes" id="UP000286773">
    <property type="component" value="Unassembled WGS sequence"/>
</dbReference>
<dbReference type="EMBL" id="NGKC01000008">
    <property type="protein sequence ID" value="RSU11471.1"/>
    <property type="molecule type" value="Genomic_DNA"/>
</dbReference>
<dbReference type="InterPro" id="IPR001509">
    <property type="entry name" value="Epimerase_deHydtase"/>
</dbReference>
<dbReference type="RefSeq" id="WP_126813834.1">
    <property type="nucleotide sequence ID" value="NZ_NGKC01000008.1"/>
</dbReference>
<sequence>MKRILITGRNSYIGTSFETYLSQFPEAYQVDTISVRGDGWREADFSSYDVLFHVAGIAHRKETKENQELYYQVNYELVKEVADKAKQEGVSQFIFMSSMSVYGMETGVITDKTVPHPKTAYGKSKLMAENYLHELETEAFGVTILRPPMVYGKDCKGNYHLLSKFAKISPIFPKIENQRSMIFIDNLTNYIKFAIDHSIFGLLTPQNNHYVKTYELIEKIVLVNNKKIHLTYFFNPLIKLLMDKSTIVSKVFGNLVYEKFGKEIKIEQVDFEKSIFLTENSYDFVEQGDT</sequence>
<reference evidence="2 3" key="1">
    <citation type="submission" date="2017-05" db="EMBL/GenBank/DDBJ databases">
        <title>Vagococcus spp. assemblies.</title>
        <authorList>
            <person name="Gulvik C.A."/>
        </authorList>
    </citation>
    <scope>NUCLEOTIDE SEQUENCE [LARGE SCALE GENOMIC DNA]</scope>
    <source>
        <strain evidence="2 3">LMG 24798</strain>
    </source>
</reference>
<dbReference type="PANTHER" id="PTHR43245">
    <property type="entry name" value="BIFUNCTIONAL POLYMYXIN RESISTANCE PROTEIN ARNA"/>
    <property type="match status" value="1"/>
</dbReference>
<proteinExistence type="predicted"/>
<name>A0A430ATU8_9ENTE</name>
<dbReference type="Gene3D" id="3.40.50.720">
    <property type="entry name" value="NAD(P)-binding Rossmann-like Domain"/>
    <property type="match status" value="1"/>
</dbReference>
<keyword evidence="3" id="KW-1185">Reference proteome</keyword>
<evidence type="ECO:0000259" key="1">
    <source>
        <dbReference type="Pfam" id="PF01370"/>
    </source>
</evidence>
<gene>
    <name evidence="2" type="ORF">CBF27_08215</name>
</gene>
<dbReference type="PANTHER" id="PTHR43245:SF58">
    <property type="entry name" value="BLL5923 PROTEIN"/>
    <property type="match status" value="1"/>
</dbReference>
<evidence type="ECO:0000313" key="2">
    <source>
        <dbReference type="EMBL" id="RSU11471.1"/>
    </source>
</evidence>
<dbReference type="AlphaFoldDB" id="A0A430ATU8"/>
<dbReference type="InterPro" id="IPR050177">
    <property type="entry name" value="Lipid_A_modif_metabolic_enz"/>
</dbReference>
<organism evidence="2 3">
    <name type="scientific">Vagococcus acidifermentans</name>
    <dbReference type="NCBI Taxonomy" id="564710"/>
    <lineage>
        <taxon>Bacteria</taxon>
        <taxon>Bacillati</taxon>
        <taxon>Bacillota</taxon>
        <taxon>Bacilli</taxon>
        <taxon>Lactobacillales</taxon>
        <taxon>Enterococcaceae</taxon>
        <taxon>Vagococcus</taxon>
    </lineage>
</organism>
<dbReference type="SUPFAM" id="SSF51735">
    <property type="entry name" value="NAD(P)-binding Rossmann-fold domains"/>
    <property type="match status" value="1"/>
</dbReference>
<protein>
    <submittedName>
        <fullName evidence="2">NAD-dependent epimerase</fullName>
    </submittedName>
</protein>
<comment type="caution">
    <text evidence="2">The sequence shown here is derived from an EMBL/GenBank/DDBJ whole genome shotgun (WGS) entry which is preliminary data.</text>
</comment>
<dbReference type="InterPro" id="IPR036291">
    <property type="entry name" value="NAD(P)-bd_dom_sf"/>
</dbReference>
<evidence type="ECO:0000313" key="3">
    <source>
        <dbReference type="Proteomes" id="UP000286773"/>
    </source>
</evidence>